<evidence type="ECO:0000313" key="5">
    <source>
        <dbReference type="EMBL" id="MBF4475997.1"/>
    </source>
</evidence>
<evidence type="ECO:0000313" key="4">
    <source>
        <dbReference type="EMBL" id="CEL24857.1"/>
    </source>
</evidence>
<reference evidence="4" key="3">
    <citation type="submission" date="2014-09" db="EMBL/GenBank/DDBJ databases">
        <authorList>
            <person name="Bishop-Lilly K.A."/>
            <person name="Broomall S.M."/>
            <person name="Chain P.S."/>
            <person name="Chertkov O."/>
            <person name="Coyne S.R."/>
            <person name="Daligault H.E."/>
            <person name="Davenport K.W."/>
            <person name="Erkkila T."/>
            <person name="Frey K.G."/>
            <person name="Gibbons H.S."/>
            <person name="Gu W."/>
            <person name="Jaissle J."/>
            <person name="Johnson S.L."/>
            <person name="Koroleva G.I."/>
            <person name="Ladner J.T."/>
            <person name="Lo C.-C."/>
            <person name="Minogue T.D."/>
            <person name="Munk C."/>
            <person name="Palacios G.F."/>
            <person name="Redden C.L."/>
            <person name="Rosenzweig C.N."/>
            <person name="Scholz M.B."/>
            <person name="Teshima H."/>
            <person name="Xu Y."/>
        </authorList>
    </citation>
    <scope>NUCLEOTIDE SEQUENCE</scope>
    <source>
        <strain evidence="4">Mb9</strain>
    </source>
</reference>
<dbReference type="PATRIC" id="fig|2162.10.peg.1276"/>
<dbReference type="AlphaFoldDB" id="A0A090I4G6"/>
<proteinExistence type="predicted"/>
<name>A0A090I4G6_METFO</name>
<dbReference type="KEGG" id="mfi:DSM1535_1779"/>
<dbReference type="KEGG" id="mfc:BRM9_1124"/>
<dbReference type="EMBL" id="CP006933">
    <property type="protein sequence ID" value="AIS31940.1"/>
    <property type="molecule type" value="Genomic_DNA"/>
</dbReference>
<reference evidence="3" key="2">
    <citation type="submission" date="2014-08" db="EMBL/GenBank/DDBJ databases">
        <authorList>
            <person name="Wibberg D."/>
        </authorList>
    </citation>
    <scope>NUCLEOTIDE SEQUENCE</scope>
</reference>
<reference evidence="5" key="4">
    <citation type="submission" date="2020-10" db="EMBL/GenBank/DDBJ databases">
        <title>Dehalococcoides mccartyi of a TCE/Cr reducing biochatode.</title>
        <authorList>
            <person name="Matturro B."/>
        </authorList>
    </citation>
    <scope>NUCLEOTIDE SEQUENCE</scope>
    <source>
        <strain evidence="5">Bin2</strain>
    </source>
</reference>
<dbReference type="Proteomes" id="UP000606900">
    <property type="component" value="Unassembled WGS sequence"/>
</dbReference>
<evidence type="ECO:0000313" key="3">
    <source>
        <dbReference type="EMBL" id="CEA14104.1"/>
    </source>
</evidence>
<dbReference type="EMBL" id="LN734822">
    <property type="protein sequence ID" value="CEL24857.1"/>
    <property type="molecule type" value="Genomic_DNA"/>
</dbReference>
<organism evidence="3">
    <name type="scientific">Methanobacterium formicicum</name>
    <dbReference type="NCBI Taxonomy" id="2162"/>
    <lineage>
        <taxon>Archaea</taxon>
        <taxon>Methanobacteriati</taxon>
        <taxon>Methanobacteriota</taxon>
        <taxon>Methanomada group</taxon>
        <taxon>Methanobacteria</taxon>
        <taxon>Methanobacteriales</taxon>
        <taxon>Methanobacteriaceae</taxon>
        <taxon>Methanobacterium</taxon>
    </lineage>
</organism>
<evidence type="ECO:0000313" key="6">
    <source>
        <dbReference type="Proteomes" id="UP000062768"/>
    </source>
</evidence>
<dbReference type="Proteomes" id="UP000029661">
    <property type="component" value="Chromosome"/>
</dbReference>
<feature type="region of interest" description="Disordered" evidence="1">
    <location>
        <begin position="1"/>
        <end position="25"/>
    </location>
</feature>
<sequence>MCEDEDCGCHKKHHQGHHGQYHHHHGHRGYATIAKRTGETVNIPEILFEVANIKEGDFFKIYVRKLKKHEH</sequence>
<feature type="compositionally biased region" description="Basic residues" evidence="1">
    <location>
        <begin position="10"/>
        <end position="25"/>
    </location>
</feature>
<evidence type="ECO:0000313" key="2">
    <source>
        <dbReference type="EMBL" id="AIS31940.1"/>
    </source>
</evidence>
<dbReference type="GeneID" id="26739465"/>
<protein>
    <submittedName>
        <fullName evidence="3">Uncharacterized protein</fullName>
    </submittedName>
</protein>
<evidence type="ECO:0000256" key="1">
    <source>
        <dbReference type="SAM" id="MobiDB-lite"/>
    </source>
</evidence>
<dbReference type="RefSeq" id="WP_048073204.1">
    <property type="nucleotide sequence ID" value="NZ_CALCVY010000060.1"/>
</dbReference>
<dbReference type="EMBL" id="LN515531">
    <property type="protein sequence ID" value="CEA14104.1"/>
    <property type="molecule type" value="Genomic_DNA"/>
</dbReference>
<dbReference type="Proteomes" id="UP000062768">
    <property type="component" value="Chromosome I"/>
</dbReference>
<gene>
    <name evidence="2" type="ORF">BRM9_1124</name>
    <name evidence="3" type="ORF">DSM1535_1779</name>
    <name evidence="5" type="ORF">ISP06_11100</name>
    <name evidence="4" type="ORF">MB9_1219</name>
</gene>
<keyword evidence="6" id="KW-1185">Reference proteome</keyword>
<dbReference type="EMBL" id="JADIIL010000038">
    <property type="protein sequence ID" value="MBF4475997.1"/>
    <property type="molecule type" value="Genomic_DNA"/>
</dbReference>
<reference evidence="2" key="1">
    <citation type="submission" date="2013-12" db="EMBL/GenBank/DDBJ databases">
        <title>The complete genome sequence of Methanobacterium sp. BRM9.</title>
        <authorList>
            <consortium name="Pastoral Greenhouse Gas Research Consortium"/>
            <person name="Kelly W.J."/>
            <person name="Leahy S.C."/>
            <person name="Perry R."/>
            <person name="Li D."/>
            <person name="Altermann E."/>
            <person name="Lambie S.C."/>
            <person name="Attwood G.T."/>
        </authorList>
    </citation>
    <scope>NUCLEOTIDE SEQUENCE [LARGE SCALE GENOMIC DNA]</scope>
    <source>
        <strain evidence="2">BRM9</strain>
    </source>
</reference>
<accession>A0A090I4G6</accession>